<dbReference type="KEGG" id="arac:E0W69_007740"/>
<dbReference type="InterPro" id="IPR036397">
    <property type="entry name" value="RNaseH_sf"/>
</dbReference>
<gene>
    <name evidence="2" type="ORF">E0W69_007740</name>
</gene>
<dbReference type="SUPFAM" id="SSF53098">
    <property type="entry name" value="Ribonuclease H-like"/>
    <property type="match status" value="1"/>
</dbReference>
<dbReference type="NCBIfam" id="NF033516">
    <property type="entry name" value="transpos_IS3"/>
    <property type="match status" value="1"/>
</dbReference>
<dbReference type="InterPro" id="IPR048020">
    <property type="entry name" value="Transpos_IS3"/>
</dbReference>
<dbReference type="GO" id="GO:0015074">
    <property type="term" value="P:DNA integration"/>
    <property type="evidence" value="ECO:0007669"/>
    <property type="project" value="InterPro"/>
</dbReference>
<dbReference type="AlphaFoldDB" id="A0A5P2G003"/>
<dbReference type="PANTHER" id="PTHR46889">
    <property type="entry name" value="TRANSPOSASE INSF FOR INSERTION SEQUENCE IS3B-RELATED"/>
    <property type="match status" value="1"/>
</dbReference>
<evidence type="ECO:0000259" key="1">
    <source>
        <dbReference type="PROSITE" id="PS50994"/>
    </source>
</evidence>
<reference evidence="2 3" key="1">
    <citation type="submission" date="2019-09" db="EMBL/GenBank/DDBJ databases">
        <title>Complete genome sequence of Arachidicoccus sp. B3-10 isolated from apple orchard soil.</title>
        <authorList>
            <person name="Kim H.S."/>
            <person name="Han K.-I."/>
            <person name="Suh M.K."/>
            <person name="Lee K.C."/>
            <person name="Eom M.K."/>
            <person name="Kim J.-S."/>
            <person name="Kang S.W."/>
            <person name="Sin Y."/>
            <person name="Lee J.-S."/>
        </authorList>
    </citation>
    <scope>NUCLEOTIDE SEQUENCE [LARGE SCALE GENOMIC DNA]</scope>
    <source>
        <strain evidence="2 3">B3-10</strain>
    </source>
</reference>
<dbReference type="InterPro" id="IPR025948">
    <property type="entry name" value="HTH-like_dom"/>
</dbReference>
<dbReference type="Pfam" id="PF13333">
    <property type="entry name" value="rve_2"/>
    <property type="match status" value="1"/>
</dbReference>
<dbReference type="Pfam" id="PF00665">
    <property type="entry name" value="rve"/>
    <property type="match status" value="1"/>
</dbReference>
<name>A0A5P2G003_9BACT</name>
<dbReference type="PANTHER" id="PTHR46889:SF4">
    <property type="entry name" value="TRANSPOSASE INSO FOR INSERTION SEQUENCE ELEMENT IS911B-RELATED"/>
    <property type="match status" value="1"/>
</dbReference>
<dbReference type="InterPro" id="IPR001584">
    <property type="entry name" value="Integrase_cat-core"/>
</dbReference>
<protein>
    <submittedName>
        <fullName evidence="2">IS3 family transposase</fullName>
    </submittedName>
</protein>
<accession>A0A5P2G003</accession>
<dbReference type="InterPro" id="IPR012337">
    <property type="entry name" value="RNaseH-like_sf"/>
</dbReference>
<dbReference type="EMBL" id="CP044016">
    <property type="protein sequence ID" value="QES88557.1"/>
    <property type="molecule type" value="Genomic_DNA"/>
</dbReference>
<dbReference type="Gene3D" id="3.30.420.10">
    <property type="entry name" value="Ribonuclease H-like superfamily/Ribonuclease H"/>
    <property type="match status" value="1"/>
</dbReference>
<dbReference type="OrthoDB" id="9815231at2"/>
<dbReference type="Proteomes" id="UP000292424">
    <property type="component" value="Chromosome"/>
</dbReference>
<keyword evidence="3" id="KW-1185">Reference proteome</keyword>
<proteinExistence type="predicted"/>
<evidence type="ECO:0000313" key="3">
    <source>
        <dbReference type="Proteomes" id="UP000292424"/>
    </source>
</evidence>
<dbReference type="RefSeq" id="WP_131329447.1">
    <property type="nucleotide sequence ID" value="NZ_CP044016.1"/>
</dbReference>
<feature type="domain" description="Integrase catalytic" evidence="1">
    <location>
        <begin position="158"/>
        <end position="323"/>
    </location>
</feature>
<dbReference type="Pfam" id="PF13276">
    <property type="entry name" value="HTH_21"/>
    <property type="match status" value="1"/>
</dbReference>
<dbReference type="GO" id="GO:0003676">
    <property type="term" value="F:nucleic acid binding"/>
    <property type="evidence" value="ECO:0007669"/>
    <property type="project" value="InterPro"/>
</dbReference>
<dbReference type="InterPro" id="IPR050900">
    <property type="entry name" value="Transposase_IS3/IS150/IS904"/>
</dbReference>
<organism evidence="2 3">
    <name type="scientific">Rhizosphaericola mali</name>
    <dbReference type="NCBI Taxonomy" id="2545455"/>
    <lineage>
        <taxon>Bacteria</taxon>
        <taxon>Pseudomonadati</taxon>
        <taxon>Bacteroidota</taxon>
        <taxon>Chitinophagia</taxon>
        <taxon>Chitinophagales</taxon>
        <taxon>Chitinophagaceae</taxon>
        <taxon>Rhizosphaericola</taxon>
    </lineage>
</organism>
<dbReference type="PROSITE" id="PS50994">
    <property type="entry name" value="INTEGRASE"/>
    <property type="match status" value="1"/>
</dbReference>
<sequence>MKSRGTGTQGIEKEIEGGRIGKCDIKKSGGHLRGERLNKYAFIKDHTNEYSVEKMCHVLKTSSSGFYRWLLRPQSNRAKKTQTMSELIKETFEHSHNIYGSPRIAQELNNKQHYVSRSYVARLMKRMHLRSKIRKKYVVTTDSDHDYRLAENLLQRDFSADGIGQKWVGDITYIKTGTGWLYLSSVIDLADRKLIGYSFSSDMTAKNTVIAALRIAVKTRGVQPGLVFHSDRGVQYAGKEFTTLLKSHEITQSMSRKGNCWDNAVAESFFKTLKTEFVYHKHFQNKEIAKFEIFRYIEGFYHARRIHSALGGKTPNQMEQFYLSKQSIAA</sequence>
<evidence type="ECO:0000313" key="2">
    <source>
        <dbReference type="EMBL" id="QES88557.1"/>
    </source>
</evidence>